<reference evidence="1 2" key="1">
    <citation type="submission" date="2022-09" db="EMBL/GenBank/DDBJ databases">
        <authorList>
            <person name="Palmer J.M."/>
        </authorList>
    </citation>
    <scope>NUCLEOTIDE SEQUENCE [LARGE SCALE GENOMIC DNA]</scope>
    <source>
        <strain evidence="1 2">DSM 7382</strain>
    </source>
</reference>
<accession>A0AAW0GI41</accession>
<dbReference type="SUPFAM" id="SSF52047">
    <property type="entry name" value="RNI-like"/>
    <property type="match status" value="1"/>
</dbReference>
<dbReference type="Gene3D" id="3.80.10.10">
    <property type="entry name" value="Ribonuclease Inhibitor"/>
    <property type="match status" value="1"/>
</dbReference>
<gene>
    <name evidence="1" type="ORF">QCA50_004081</name>
</gene>
<dbReference type="AlphaFoldDB" id="A0AAW0GI41"/>
<protein>
    <recommendedName>
        <fullName evidence="3">F-box domain-containing protein</fullName>
    </recommendedName>
</protein>
<comment type="caution">
    <text evidence="1">The sequence shown here is derived from an EMBL/GenBank/DDBJ whole genome shotgun (WGS) entry which is preliminary data.</text>
</comment>
<proteinExistence type="predicted"/>
<organism evidence="1 2">
    <name type="scientific">Cerrena zonata</name>
    <dbReference type="NCBI Taxonomy" id="2478898"/>
    <lineage>
        <taxon>Eukaryota</taxon>
        <taxon>Fungi</taxon>
        <taxon>Dikarya</taxon>
        <taxon>Basidiomycota</taxon>
        <taxon>Agaricomycotina</taxon>
        <taxon>Agaricomycetes</taxon>
        <taxon>Polyporales</taxon>
        <taxon>Cerrenaceae</taxon>
        <taxon>Cerrena</taxon>
    </lineage>
</organism>
<dbReference type="InterPro" id="IPR032675">
    <property type="entry name" value="LRR_dom_sf"/>
</dbReference>
<sequence length="527" mass="59683">MPASSAHRNCSNNRALGSTKREKYHYRGPFYPKIQSLPTELVLEIFLQYCAICEGQVEARSKVSRTKPLKPHSWIIRITHVCSLWRNVAISYPLLWSLVRPCEPALFSTILGRSQEALLSVEFSDRYGDMKFDSQDLDRILRRELHRVERLSLQGRLLEDVKRKYGKQWLYTLMTNTTSIRSLSVSRIDFCDVSALSQPKLSSLSLNFRRHTSVELQPTLTSLLDVLSKLPSLTSLYLQNLPALCGTPKSANKVSLGKLNYLQLSGNLLACHGLLRFLNLRPQVRVFLDYWENLLTMTSVIDVIDLLGSTFYPSGATDVSNPLASLSFMQGGPYINIQGWTSPVLAQDFSNRVTQGKAKFHFKIKSRPQYCETWMKHLHTRLRLDHIESLHISQASGHGDTETNTWASIRAAIRETFGNSTSLHTLAVCGVDSYHLASLLDYSSPYLKLDCGLFPELKHVLAADILWPDKSRSHPVGYSVLSALQMRRNLLPLLTLHRRHINLAQSYIIDNIIPFVEGLNLTGICLC</sequence>
<evidence type="ECO:0000313" key="1">
    <source>
        <dbReference type="EMBL" id="KAK7692456.1"/>
    </source>
</evidence>
<dbReference type="Proteomes" id="UP001385951">
    <property type="component" value="Unassembled WGS sequence"/>
</dbReference>
<name>A0AAW0GI41_9APHY</name>
<evidence type="ECO:0000313" key="2">
    <source>
        <dbReference type="Proteomes" id="UP001385951"/>
    </source>
</evidence>
<dbReference type="EMBL" id="JASBNA010000004">
    <property type="protein sequence ID" value="KAK7692456.1"/>
    <property type="molecule type" value="Genomic_DNA"/>
</dbReference>
<dbReference type="Gene3D" id="1.20.1280.50">
    <property type="match status" value="1"/>
</dbReference>
<keyword evidence="2" id="KW-1185">Reference proteome</keyword>
<evidence type="ECO:0008006" key="3">
    <source>
        <dbReference type="Google" id="ProtNLM"/>
    </source>
</evidence>